<dbReference type="InterPro" id="IPR036864">
    <property type="entry name" value="Zn2-C6_fun-type_DNA-bd_sf"/>
</dbReference>
<feature type="compositionally biased region" description="Basic and acidic residues" evidence="6">
    <location>
        <begin position="715"/>
        <end position="726"/>
    </location>
</feature>
<dbReference type="PANTHER" id="PTHR47338:SF5">
    <property type="entry name" value="ZN(II)2CYS6 TRANSCRIPTION FACTOR (EUROFUNG)"/>
    <property type="match status" value="1"/>
</dbReference>
<dbReference type="InterPro" id="IPR001138">
    <property type="entry name" value="Zn2Cys6_DnaBD"/>
</dbReference>
<dbReference type="PROSITE" id="PS00463">
    <property type="entry name" value="ZN2_CY6_FUNGAL_1"/>
    <property type="match status" value="1"/>
</dbReference>
<dbReference type="Gene3D" id="4.10.240.10">
    <property type="entry name" value="Zn(2)-C6 fungal-type DNA-binding domain"/>
    <property type="match status" value="1"/>
</dbReference>
<dbReference type="GO" id="GO:0006351">
    <property type="term" value="P:DNA-templated transcription"/>
    <property type="evidence" value="ECO:0007669"/>
    <property type="project" value="InterPro"/>
</dbReference>
<dbReference type="SMART" id="SM00906">
    <property type="entry name" value="Fungal_trans"/>
    <property type="match status" value="1"/>
</dbReference>
<dbReference type="AlphaFoldDB" id="A0AAN9UQW8"/>
<dbReference type="InterPro" id="IPR007219">
    <property type="entry name" value="XnlR_reg_dom"/>
</dbReference>
<dbReference type="SMART" id="SM00066">
    <property type="entry name" value="GAL4"/>
    <property type="match status" value="1"/>
</dbReference>
<dbReference type="InterPro" id="IPR050815">
    <property type="entry name" value="TF_fung"/>
</dbReference>
<gene>
    <name evidence="8" type="ORF">SLS62_004276</name>
</gene>
<evidence type="ECO:0000313" key="8">
    <source>
        <dbReference type="EMBL" id="KAK7753654.1"/>
    </source>
</evidence>
<sequence length="921" mass="103286">MNSKGYADESFASPADAPLIRPSPSVPPERQLPITERPPAGGQGGGVRGYAEEERKPLMAAPMESKKPPKMRPPMRSSIACLRCRKSKIKCENTGGASPCDSCIKTGKDCIFKLPEANPTPPKRSDPPSSVKQERDGGSERKKLKKFDGFSKVDHEKATVYAEETLSAPFLTEDLWEQVLDLYKLHFAPELPFLHLATMKEKLGRKFRSPEPDNSPDFNFVLLGVLTLTARFHPDLVKYLAHLSNNQPGNARSRPLQTQIDPTAASEYYADILQTALGPLRTAVKTASVERVQAWLMLGMYEWSQTTKDSGGLGAWMCVGNAIRLAQYLGLGSGDRKSRLPKAEVIQGRGASYQSQVALEKETRRRTMFSCFILDRMLACGKERVVAIQPRDLQIQLPCSEDKFDLAMEVQTGFLDQKRGRSGTDDSVLSRFIQLVYIWGEVSEFSSAGGRLTEEHPPWDERTTFYRLCKELEEFDADLPGTFTFSRSNYFKHENHQASSVYVLLHMLRSLCQIMLHREYIPFIPIRCEGPEGPIDSPTFRKGEEPNGWWERSAEQVFKPAKDIVDLIEICQRKDKLPQSTLVLFAIWTASFVGLYAYHFPQMDTEKHMLRNLHGDPPPSTMKPDALQYEPIALTYHTLQKMSTWLNMADTYVGIFRQMDKYLHNIKQDYHKYSKLNAKQNESGGTVELGIRQGGPGGGLEEYHHLPLKGFGPLRPEEHSYIDSHDQGSPVERSSSVSPDGHTAPSLSRTATSTPTVSFTAINRTPLLPAPPEPDHDSVFRPPAMPGSHSNPYVQSWRHHSASHQQPPPLPPPPHSYPPTPTAGILEPAAVAQQALDQAIPHYESYDDFFKDFPILEWRRWGTTGDLRLLATGESQDFEQLFAGELDIPPDSPYHFVGATDYDGPIILGRERKPPPPRMVG</sequence>
<dbReference type="CDD" id="cd12148">
    <property type="entry name" value="fungal_TF_MHR"/>
    <property type="match status" value="1"/>
</dbReference>
<evidence type="ECO:0000256" key="6">
    <source>
        <dbReference type="SAM" id="MobiDB-lite"/>
    </source>
</evidence>
<dbReference type="Proteomes" id="UP001320420">
    <property type="component" value="Unassembled WGS sequence"/>
</dbReference>
<dbReference type="GO" id="GO:0008270">
    <property type="term" value="F:zinc ion binding"/>
    <property type="evidence" value="ECO:0007669"/>
    <property type="project" value="InterPro"/>
</dbReference>
<proteinExistence type="predicted"/>
<feature type="region of interest" description="Disordered" evidence="6">
    <location>
        <begin position="684"/>
        <end position="824"/>
    </location>
</feature>
<feature type="compositionally biased region" description="Polar residues" evidence="6">
    <location>
        <begin position="745"/>
        <end position="763"/>
    </location>
</feature>
<dbReference type="Pfam" id="PF04082">
    <property type="entry name" value="Fungal_trans"/>
    <property type="match status" value="1"/>
</dbReference>
<evidence type="ECO:0000256" key="1">
    <source>
        <dbReference type="ARBA" id="ARBA00004123"/>
    </source>
</evidence>
<keyword evidence="9" id="KW-1185">Reference proteome</keyword>
<evidence type="ECO:0000256" key="5">
    <source>
        <dbReference type="ARBA" id="ARBA00023242"/>
    </source>
</evidence>
<accession>A0AAN9UQW8</accession>
<keyword evidence="2" id="KW-0479">Metal-binding</keyword>
<reference evidence="8 9" key="1">
    <citation type="submission" date="2024-02" db="EMBL/GenBank/DDBJ databases">
        <title>De novo assembly and annotation of 12 fungi associated with fruit tree decline syndrome in Ontario, Canada.</title>
        <authorList>
            <person name="Sulman M."/>
            <person name="Ellouze W."/>
            <person name="Ilyukhin E."/>
        </authorList>
    </citation>
    <scope>NUCLEOTIDE SEQUENCE [LARGE SCALE GENOMIC DNA]</scope>
    <source>
        <strain evidence="8 9">M11/M66-122</strain>
    </source>
</reference>
<feature type="compositionally biased region" description="Pro residues" evidence="6">
    <location>
        <begin position="806"/>
        <end position="821"/>
    </location>
</feature>
<feature type="compositionally biased region" description="Basic and acidic residues" evidence="6">
    <location>
        <begin position="132"/>
        <end position="146"/>
    </location>
</feature>
<comment type="subcellular location">
    <subcellularLocation>
        <location evidence="1">Nucleus</location>
    </subcellularLocation>
</comment>
<dbReference type="PROSITE" id="PS50048">
    <property type="entry name" value="ZN2_CY6_FUNGAL_2"/>
    <property type="match status" value="1"/>
</dbReference>
<dbReference type="GO" id="GO:0000981">
    <property type="term" value="F:DNA-binding transcription factor activity, RNA polymerase II-specific"/>
    <property type="evidence" value="ECO:0007669"/>
    <property type="project" value="InterPro"/>
</dbReference>
<dbReference type="PANTHER" id="PTHR47338">
    <property type="entry name" value="ZN(II)2CYS6 TRANSCRIPTION FACTOR (EUROFUNG)-RELATED"/>
    <property type="match status" value="1"/>
</dbReference>
<name>A0AAN9UQW8_9PEZI</name>
<evidence type="ECO:0000313" key="9">
    <source>
        <dbReference type="Proteomes" id="UP001320420"/>
    </source>
</evidence>
<dbReference type="SUPFAM" id="SSF57701">
    <property type="entry name" value="Zn2/Cys6 DNA-binding domain"/>
    <property type="match status" value="1"/>
</dbReference>
<dbReference type="EMBL" id="JAKJXP020000026">
    <property type="protein sequence ID" value="KAK7753654.1"/>
    <property type="molecule type" value="Genomic_DNA"/>
</dbReference>
<feature type="domain" description="Zn(2)-C6 fungal-type" evidence="7">
    <location>
        <begin position="80"/>
        <end position="112"/>
    </location>
</feature>
<dbReference type="GO" id="GO:0003677">
    <property type="term" value="F:DNA binding"/>
    <property type="evidence" value="ECO:0007669"/>
    <property type="project" value="InterPro"/>
</dbReference>
<dbReference type="GO" id="GO:0005634">
    <property type="term" value="C:nucleus"/>
    <property type="evidence" value="ECO:0007669"/>
    <property type="project" value="UniProtKB-SubCell"/>
</dbReference>
<evidence type="ECO:0000256" key="4">
    <source>
        <dbReference type="ARBA" id="ARBA00023163"/>
    </source>
</evidence>
<dbReference type="CDD" id="cd00067">
    <property type="entry name" value="GAL4"/>
    <property type="match status" value="1"/>
</dbReference>
<keyword evidence="4" id="KW-0804">Transcription</keyword>
<comment type="caution">
    <text evidence="8">The sequence shown here is derived from an EMBL/GenBank/DDBJ whole genome shotgun (WGS) entry which is preliminary data.</text>
</comment>
<organism evidence="8 9">
    <name type="scientific">Diatrype stigma</name>
    <dbReference type="NCBI Taxonomy" id="117547"/>
    <lineage>
        <taxon>Eukaryota</taxon>
        <taxon>Fungi</taxon>
        <taxon>Dikarya</taxon>
        <taxon>Ascomycota</taxon>
        <taxon>Pezizomycotina</taxon>
        <taxon>Sordariomycetes</taxon>
        <taxon>Xylariomycetidae</taxon>
        <taxon>Xylariales</taxon>
        <taxon>Diatrypaceae</taxon>
        <taxon>Diatrype</taxon>
    </lineage>
</organism>
<evidence type="ECO:0000256" key="2">
    <source>
        <dbReference type="ARBA" id="ARBA00022723"/>
    </source>
</evidence>
<evidence type="ECO:0000259" key="7">
    <source>
        <dbReference type="PROSITE" id="PS50048"/>
    </source>
</evidence>
<keyword evidence="5" id="KW-0539">Nucleus</keyword>
<feature type="region of interest" description="Disordered" evidence="6">
    <location>
        <begin position="1"/>
        <end position="75"/>
    </location>
</feature>
<protein>
    <recommendedName>
        <fullName evidence="7">Zn(2)-C6 fungal-type domain-containing protein</fullName>
    </recommendedName>
</protein>
<dbReference type="Pfam" id="PF00172">
    <property type="entry name" value="Zn_clus"/>
    <property type="match status" value="1"/>
</dbReference>
<evidence type="ECO:0000256" key="3">
    <source>
        <dbReference type="ARBA" id="ARBA00023015"/>
    </source>
</evidence>
<feature type="region of interest" description="Disordered" evidence="6">
    <location>
        <begin position="114"/>
        <end position="146"/>
    </location>
</feature>
<keyword evidence="3" id="KW-0805">Transcription regulation</keyword>